<evidence type="ECO:0000259" key="14">
    <source>
        <dbReference type="PROSITE" id="PS51975"/>
    </source>
</evidence>
<evidence type="ECO:0000256" key="13">
    <source>
        <dbReference type="RuleBase" id="RU003515"/>
    </source>
</evidence>
<evidence type="ECO:0000256" key="5">
    <source>
        <dbReference type="ARBA" id="ARBA00008378"/>
    </source>
</evidence>
<evidence type="ECO:0000256" key="7">
    <source>
        <dbReference type="ARBA" id="ARBA00022722"/>
    </source>
</evidence>
<feature type="binding site" evidence="12">
    <location>
        <position position="98"/>
    </location>
    <ligand>
        <name>a divalent metal cation</name>
        <dbReference type="ChEBI" id="CHEBI:60240"/>
    </ligand>
</feature>
<dbReference type="CDD" id="cd06590">
    <property type="entry name" value="RNase_HII_bacteria_HIII_like"/>
    <property type="match status" value="1"/>
</dbReference>
<evidence type="ECO:0000313" key="16">
    <source>
        <dbReference type="Proteomes" id="UP001596472"/>
    </source>
</evidence>
<keyword evidence="6" id="KW-0963">Cytoplasm</keyword>
<protein>
    <recommendedName>
        <fullName evidence="13">Ribonuclease</fullName>
        <ecNumber evidence="13">3.1.26.4</ecNumber>
    </recommendedName>
</protein>
<comment type="cofactor">
    <cofactor evidence="2">
        <name>Mg(2+)</name>
        <dbReference type="ChEBI" id="CHEBI:18420"/>
    </cofactor>
</comment>
<keyword evidence="9 12" id="KW-0255">Endonuclease</keyword>
<dbReference type="PANTHER" id="PTHR10954">
    <property type="entry name" value="RIBONUCLEASE H2 SUBUNIT A"/>
    <property type="match status" value="1"/>
</dbReference>
<dbReference type="InterPro" id="IPR036397">
    <property type="entry name" value="RNaseH_sf"/>
</dbReference>
<dbReference type="PROSITE" id="PS51975">
    <property type="entry name" value="RNASE_H_2"/>
    <property type="match status" value="1"/>
</dbReference>
<dbReference type="InterPro" id="IPR024568">
    <property type="entry name" value="RNase_HIII_N"/>
</dbReference>
<dbReference type="CDD" id="cd14796">
    <property type="entry name" value="RNAse_HIII_N"/>
    <property type="match status" value="1"/>
</dbReference>
<dbReference type="EMBL" id="JBHTBS010000006">
    <property type="protein sequence ID" value="MFC7337965.1"/>
    <property type="molecule type" value="Genomic_DNA"/>
</dbReference>
<dbReference type="EC" id="3.1.26.4" evidence="13"/>
<evidence type="ECO:0000256" key="8">
    <source>
        <dbReference type="ARBA" id="ARBA00022723"/>
    </source>
</evidence>
<reference evidence="16" key="1">
    <citation type="journal article" date="2019" name="Int. J. Syst. Evol. Microbiol.">
        <title>The Global Catalogue of Microorganisms (GCM) 10K type strain sequencing project: providing services to taxonomists for standard genome sequencing and annotation.</title>
        <authorList>
            <consortium name="The Broad Institute Genomics Platform"/>
            <consortium name="The Broad Institute Genome Sequencing Center for Infectious Disease"/>
            <person name="Wu L."/>
            <person name="Ma J."/>
        </authorList>
    </citation>
    <scope>NUCLEOTIDE SEQUENCE [LARGE SCALE GENOMIC DNA]</scope>
    <source>
        <strain evidence="16">CGMCC 4.1467</strain>
    </source>
</reference>
<keyword evidence="11" id="KW-0460">Magnesium</keyword>
<evidence type="ECO:0000256" key="9">
    <source>
        <dbReference type="ARBA" id="ARBA00022759"/>
    </source>
</evidence>
<keyword evidence="10 12" id="KW-0378">Hydrolase</keyword>
<dbReference type="InterPro" id="IPR001352">
    <property type="entry name" value="RNase_HII/HIII"/>
</dbReference>
<dbReference type="InterPro" id="IPR012295">
    <property type="entry name" value="TBP_dom_sf"/>
</dbReference>
<dbReference type="Proteomes" id="UP001596472">
    <property type="component" value="Unassembled WGS sequence"/>
</dbReference>
<comment type="similarity">
    <text evidence="5">Belongs to the RNase HII family. RnhC subfamily.</text>
</comment>
<accession>A0ABW2L9Z0</accession>
<gene>
    <name evidence="15" type="primary">rnhC</name>
    <name evidence="15" type="ORF">ACFQY0_12305</name>
</gene>
<comment type="catalytic activity">
    <reaction evidence="1 12 13">
        <text>Endonucleolytic cleavage to 5'-phosphomonoester.</text>
        <dbReference type="EC" id="3.1.26.4"/>
    </reaction>
</comment>
<name>A0ABW2L9Z0_9BACT</name>
<evidence type="ECO:0000256" key="4">
    <source>
        <dbReference type="ARBA" id="ARBA00004496"/>
    </source>
</evidence>
<keyword evidence="8 12" id="KW-0479">Metal-binding</keyword>
<comment type="subcellular location">
    <subcellularLocation>
        <location evidence="4">Cytoplasm</location>
    </subcellularLocation>
</comment>
<feature type="domain" description="RNase H type-2" evidence="14">
    <location>
        <begin position="92"/>
        <end position="307"/>
    </location>
</feature>
<evidence type="ECO:0000256" key="2">
    <source>
        <dbReference type="ARBA" id="ARBA00001946"/>
    </source>
</evidence>
<organism evidence="15 16">
    <name type="scientific">Haloferula chungangensis</name>
    <dbReference type="NCBI Taxonomy" id="1048331"/>
    <lineage>
        <taxon>Bacteria</taxon>
        <taxon>Pseudomonadati</taxon>
        <taxon>Verrucomicrobiota</taxon>
        <taxon>Verrucomicrobiia</taxon>
        <taxon>Verrucomicrobiales</taxon>
        <taxon>Verrucomicrobiaceae</taxon>
        <taxon>Haloferula</taxon>
    </lineage>
</organism>
<dbReference type="Pfam" id="PF11858">
    <property type="entry name" value="DUF3378"/>
    <property type="match status" value="1"/>
</dbReference>
<dbReference type="InterPro" id="IPR004641">
    <property type="entry name" value="RNase_HIII"/>
</dbReference>
<keyword evidence="7 12" id="KW-0540">Nuclease</keyword>
<comment type="caution">
    <text evidence="15">The sequence shown here is derived from an EMBL/GenBank/DDBJ whole genome shotgun (WGS) entry which is preliminary data.</text>
</comment>
<dbReference type="Gene3D" id="3.30.310.10">
    <property type="entry name" value="TATA-Binding Protein"/>
    <property type="match status" value="1"/>
</dbReference>
<dbReference type="Gene3D" id="3.30.420.10">
    <property type="entry name" value="Ribonuclease H-like superfamily/Ribonuclease H"/>
    <property type="match status" value="1"/>
</dbReference>
<dbReference type="InterPro" id="IPR012337">
    <property type="entry name" value="RNaseH-like_sf"/>
</dbReference>
<feature type="binding site" evidence="12">
    <location>
        <position position="99"/>
    </location>
    <ligand>
        <name>a divalent metal cation</name>
        <dbReference type="ChEBI" id="CHEBI:60240"/>
    </ligand>
</feature>
<dbReference type="Pfam" id="PF01351">
    <property type="entry name" value="RNase_HII"/>
    <property type="match status" value="1"/>
</dbReference>
<evidence type="ECO:0000256" key="3">
    <source>
        <dbReference type="ARBA" id="ARBA00004065"/>
    </source>
</evidence>
<sequence>MPVTSHTVVLTPDQAEKLRAILERDHFEFIEKPYTLFAGKKGKLNVSVYQKGPKVLVQGKETEDFVKFTLEPEVIGEARLGYEEVHQPDMFEPHFGIDESGKGDFFGPLVIAGVYTDASIARALMELGIMDSKRISSAKRIRELSAKIRSVPGIASSIVAIGPERYNELFPKFRNLNRMLAWGHARVIANLARERPDCPRTLSDQFAQPELLARALKKEHVTIELEQRTKGESDIAVAAASILARERFVDWIDKTSAAGGVILPLGASDAVIEAGKQVIERHGPAALGKVGKLHFRTSSRILGHPDPDGTESA</sequence>
<dbReference type="SUPFAM" id="SSF53098">
    <property type="entry name" value="Ribonuclease H-like"/>
    <property type="match status" value="1"/>
</dbReference>
<dbReference type="RefSeq" id="WP_379712775.1">
    <property type="nucleotide sequence ID" value="NZ_JBHTBS010000006.1"/>
</dbReference>
<proteinExistence type="inferred from homology"/>
<evidence type="ECO:0000256" key="1">
    <source>
        <dbReference type="ARBA" id="ARBA00000077"/>
    </source>
</evidence>
<feature type="binding site" evidence="12">
    <location>
        <position position="204"/>
    </location>
    <ligand>
        <name>a divalent metal cation</name>
        <dbReference type="ChEBI" id="CHEBI:60240"/>
    </ligand>
</feature>
<dbReference type="NCBIfam" id="TIGR00716">
    <property type="entry name" value="rnhC"/>
    <property type="match status" value="1"/>
</dbReference>
<evidence type="ECO:0000256" key="11">
    <source>
        <dbReference type="ARBA" id="ARBA00022842"/>
    </source>
</evidence>
<evidence type="ECO:0000256" key="10">
    <source>
        <dbReference type="ARBA" id="ARBA00022801"/>
    </source>
</evidence>
<evidence type="ECO:0000313" key="15">
    <source>
        <dbReference type="EMBL" id="MFC7337965.1"/>
    </source>
</evidence>
<comment type="cofactor">
    <cofactor evidence="12">
        <name>Mn(2+)</name>
        <dbReference type="ChEBI" id="CHEBI:29035"/>
    </cofactor>
    <cofactor evidence="12">
        <name>Mg(2+)</name>
        <dbReference type="ChEBI" id="CHEBI:18420"/>
    </cofactor>
    <text evidence="12">Manganese or magnesium. Binds 1 divalent metal ion per monomer in the absence of substrate. May bind a second metal ion after substrate binding.</text>
</comment>
<comment type="function">
    <text evidence="3 13">Endonuclease that specifically degrades the RNA of RNA-DNA hybrids.</text>
</comment>
<keyword evidence="16" id="KW-1185">Reference proteome</keyword>
<evidence type="ECO:0000256" key="6">
    <source>
        <dbReference type="ARBA" id="ARBA00022490"/>
    </source>
</evidence>
<dbReference type="InterPro" id="IPR024567">
    <property type="entry name" value="RNase_HII/HIII_dom"/>
</dbReference>
<dbReference type="PANTHER" id="PTHR10954:SF23">
    <property type="entry name" value="RIBONUCLEASE"/>
    <property type="match status" value="1"/>
</dbReference>
<evidence type="ECO:0000256" key="12">
    <source>
        <dbReference type="PROSITE-ProRule" id="PRU01319"/>
    </source>
</evidence>